<keyword evidence="5" id="KW-0732">Signal</keyword>
<evidence type="ECO:0000256" key="5">
    <source>
        <dbReference type="ARBA" id="ARBA00022729"/>
    </source>
</evidence>
<dbReference type="Gramene" id="EFJ07426">
    <property type="protein sequence ID" value="EFJ07426"/>
    <property type="gene ID" value="SELMODRAFT_3146"/>
</dbReference>
<keyword evidence="3" id="KW-0808">Transferase</keyword>
<dbReference type="InterPro" id="IPR011009">
    <property type="entry name" value="Kinase-like_dom_sf"/>
</dbReference>
<evidence type="ECO:0000256" key="6">
    <source>
        <dbReference type="ARBA" id="ARBA00022741"/>
    </source>
</evidence>
<accession>D8T7A2</accession>
<feature type="compositionally biased region" description="Gly residues" evidence="13">
    <location>
        <begin position="111"/>
        <end position="128"/>
    </location>
</feature>
<comment type="subcellular location">
    <subcellularLocation>
        <location evidence="1">Membrane</location>
        <topology evidence="1">Single-pass membrane protein</topology>
    </subcellularLocation>
</comment>
<keyword evidence="4" id="KW-0812">Transmembrane</keyword>
<dbReference type="OMA" id="QPESHIH"/>
<dbReference type="PANTHER" id="PTHR47974">
    <property type="entry name" value="OS07G0415500 PROTEIN"/>
    <property type="match status" value="1"/>
</dbReference>
<keyword evidence="2 12" id="KW-0723">Serine/threonine-protein kinase</keyword>
<feature type="non-terminal residue" evidence="15">
    <location>
        <position position="331"/>
    </location>
</feature>
<dbReference type="eggNOG" id="ENOG502QUXB">
    <property type="taxonomic scope" value="Eukaryota"/>
</dbReference>
<dbReference type="FunCoup" id="D8T7A2">
    <property type="interactions" value="860"/>
</dbReference>
<evidence type="ECO:0000256" key="10">
    <source>
        <dbReference type="ARBA" id="ARBA00023136"/>
    </source>
</evidence>
<dbReference type="Gene3D" id="1.10.510.10">
    <property type="entry name" value="Transferase(Phosphotransferase) domain 1"/>
    <property type="match status" value="1"/>
</dbReference>
<evidence type="ECO:0000256" key="7">
    <source>
        <dbReference type="ARBA" id="ARBA00022777"/>
    </source>
</evidence>
<evidence type="ECO:0000256" key="13">
    <source>
        <dbReference type="SAM" id="MobiDB-lite"/>
    </source>
</evidence>
<dbReference type="PIRSF" id="PIRSF000654">
    <property type="entry name" value="Integrin-linked_kinase"/>
    <property type="match status" value="1"/>
</dbReference>
<dbReference type="Proteomes" id="UP000001514">
    <property type="component" value="Unassembled WGS sequence"/>
</dbReference>
<feature type="non-terminal residue" evidence="15">
    <location>
        <position position="1"/>
    </location>
</feature>
<dbReference type="HOGENOM" id="CLU_000288_21_4_1"/>
<dbReference type="GO" id="GO:0005524">
    <property type="term" value="F:ATP binding"/>
    <property type="evidence" value="ECO:0007669"/>
    <property type="project" value="UniProtKB-UniRule"/>
</dbReference>
<gene>
    <name evidence="15" type="ORF">SELMODRAFT_3146</name>
</gene>
<dbReference type="FunFam" id="1.10.510.10:FF:000384">
    <property type="entry name" value="G-type lectin S-receptor-like serine/threonine-protein kinase"/>
    <property type="match status" value="1"/>
</dbReference>
<dbReference type="PANTHER" id="PTHR47974:SF9">
    <property type="entry name" value="RECEPTOR-LIKE SERINE_THREONINE-PROTEIN KINASE"/>
    <property type="match status" value="1"/>
</dbReference>
<protein>
    <recommendedName>
        <fullName evidence="14">Protein kinase domain-containing protein</fullName>
    </recommendedName>
</protein>
<sequence>RGLPQRFSYSALESATKGFSRKLGAGGFGSVYEGFLGDGRHVAVKKLEGTGTQGARQFIAEVATIGSINHMNVVRLCGFCLEDSQRMLVYEFMPNGSLDRWLFGGGGSSGGSGGGGGGGGGGAEGIGDGNRSPELRTLGWDRRIEIALGTARGLAYLHEECSEPIIHLDVKPQNILLDDRFVAKVADFGMSKQLDDHDVSQVITCVRGTPGYLAPEWLLHSIATKKCDVYSFGMVLLEIIGGRKNLEVSRMNIDLAWYFPAWVVNEVRLGNLMGVVDPKVRSSASEKVATRLVHIALWCIQENAGSRPAMDEVVRMIEGKREVEEPPMTFH</sequence>
<dbReference type="EMBL" id="GL377685">
    <property type="protein sequence ID" value="EFJ07426.1"/>
    <property type="molecule type" value="Genomic_DNA"/>
</dbReference>
<dbReference type="InterPro" id="IPR008271">
    <property type="entry name" value="Ser/Thr_kinase_AS"/>
</dbReference>
<keyword evidence="7" id="KW-0418">Kinase</keyword>
<reference evidence="15 16" key="1">
    <citation type="journal article" date="2011" name="Science">
        <title>The Selaginella genome identifies genetic changes associated with the evolution of vascular plants.</title>
        <authorList>
            <person name="Banks J.A."/>
            <person name="Nishiyama T."/>
            <person name="Hasebe M."/>
            <person name="Bowman J.L."/>
            <person name="Gribskov M."/>
            <person name="dePamphilis C."/>
            <person name="Albert V.A."/>
            <person name="Aono N."/>
            <person name="Aoyama T."/>
            <person name="Ambrose B.A."/>
            <person name="Ashton N.W."/>
            <person name="Axtell M.J."/>
            <person name="Barker E."/>
            <person name="Barker M.S."/>
            <person name="Bennetzen J.L."/>
            <person name="Bonawitz N.D."/>
            <person name="Chapple C."/>
            <person name="Cheng C."/>
            <person name="Correa L.G."/>
            <person name="Dacre M."/>
            <person name="DeBarry J."/>
            <person name="Dreyer I."/>
            <person name="Elias M."/>
            <person name="Engstrom E.M."/>
            <person name="Estelle M."/>
            <person name="Feng L."/>
            <person name="Finet C."/>
            <person name="Floyd S.K."/>
            <person name="Frommer W.B."/>
            <person name="Fujita T."/>
            <person name="Gramzow L."/>
            <person name="Gutensohn M."/>
            <person name="Harholt J."/>
            <person name="Hattori M."/>
            <person name="Heyl A."/>
            <person name="Hirai T."/>
            <person name="Hiwatashi Y."/>
            <person name="Ishikawa M."/>
            <person name="Iwata M."/>
            <person name="Karol K.G."/>
            <person name="Koehler B."/>
            <person name="Kolukisaoglu U."/>
            <person name="Kubo M."/>
            <person name="Kurata T."/>
            <person name="Lalonde S."/>
            <person name="Li K."/>
            <person name="Li Y."/>
            <person name="Litt A."/>
            <person name="Lyons E."/>
            <person name="Manning G."/>
            <person name="Maruyama T."/>
            <person name="Michael T.P."/>
            <person name="Mikami K."/>
            <person name="Miyazaki S."/>
            <person name="Morinaga S."/>
            <person name="Murata T."/>
            <person name="Mueller-Roeber B."/>
            <person name="Nelson D.R."/>
            <person name="Obara M."/>
            <person name="Oguri Y."/>
            <person name="Olmstead R.G."/>
            <person name="Onodera N."/>
            <person name="Petersen B.L."/>
            <person name="Pils B."/>
            <person name="Prigge M."/>
            <person name="Rensing S.A."/>
            <person name="Riano-Pachon D.M."/>
            <person name="Roberts A.W."/>
            <person name="Sato Y."/>
            <person name="Scheller H.V."/>
            <person name="Schulz B."/>
            <person name="Schulz C."/>
            <person name="Shakirov E.V."/>
            <person name="Shibagaki N."/>
            <person name="Shinohara N."/>
            <person name="Shippen D.E."/>
            <person name="Soerensen I."/>
            <person name="Sotooka R."/>
            <person name="Sugimoto N."/>
            <person name="Sugita M."/>
            <person name="Sumikawa N."/>
            <person name="Tanurdzic M."/>
            <person name="Theissen G."/>
            <person name="Ulvskov P."/>
            <person name="Wakazuki S."/>
            <person name="Weng J.K."/>
            <person name="Willats W.W."/>
            <person name="Wipf D."/>
            <person name="Wolf P.G."/>
            <person name="Yang L."/>
            <person name="Zimmer A.D."/>
            <person name="Zhu Q."/>
            <person name="Mitros T."/>
            <person name="Hellsten U."/>
            <person name="Loque D."/>
            <person name="Otillar R."/>
            <person name="Salamov A."/>
            <person name="Schmutz J."/>
            <person name="Shapiro H."/>
            <person name="Lindquist E."/>
            <person name="Lucas S."/>
            <person name="Rokhsar D."/>
            <person name="Grigoriev I.V."/>
        </authorList>
    </citation>
    <scope>NUCLEOTIDE SEQUENCE [LARGE SCALE GENOMIC DNA]</scope>
</reference>
<dbReference type="SUPFAM" id="SSF56112">
    <property type="entry name" value="Protein kinase-like (PK-like)"/>
    <property type="match status" value="1"/>
</dbReference>
<evidence type="ECO:0000256" key="9">
    <source>
        <dbReference type="ARBA" id="ARBA00022989"/>
    </source>
</evidence>
<dbReference type="AlphaFoldDB" id="D8T7A2"/>
<dbReference type="GO" id="GO:0016020">
    <property type="term" value="C:membrane"/>
    <property type="evidence" value="ECO:0007669"/>
    <property type="project" value="UniProtKB-SubCell"/>
</dbReference>
<keyword evidence="16" id="KW-1185">Reference proteome</keyword>
<feature type="binding site" evidence="11">
    <location>
        <position position="46"/>
    </location>
    <ligand>
        <name>ATP</name>
        <dbReference type="ChEBI" id="CHEBI:30616"/>
    </ligand>
</feature>
<evidence type="ECO:0000256" key="12">
    <source>
        <dbReference type="RuleBase" id="RU000304"/>
    </source>
</evidence>
<dbReference type="GO" id="GO:0004674">
    <property type="term" value="F:protein serine/threonine kinase activity"/>
    <property type="evidence" value="ECO:0007669"/>
    <property type="project" value="UniProtKB-KW"/>
</dbReference>
<keyword evidence="8 11" id="KW-0067">ATP-binding</keyword>
<evidence type="ECO:0000256" key="3">
    <source>
        <dbReference type="ARBA" id="ARBA00022679"/>
    </source>
</evidence>
<dbReference type="InParanoid" id="D8T7A2"/>
<evidence type="ECO:0000256" key="1">
    <source>
        <dbReference type="ARBA" id="ARBA00004167"/>
    </source>
</evidence>
<evidence type="ECO:0000259" key="14">
    <source>
        <dbReference type="PROSITE" id="PS50011"/>
    </source>
</evidence>
<feature type="region of interest" description="Disordered" evidence="13">
    <location>
        <begin position="111"/>
        <end position="133"/>
    </location>
</feature>
<keyword evidence="6 11" id="KW-0547">Nucleotide-binding</keyword>
<dbReference type="Pfam" id="PF07714">
    <property type="entry name" value="PK_Tyr_Ser-Thr"/>
    <property type="match status" value="1"/>
</dbReference>
<comment type="similarity">
    <text evidence="12">Belongs to the protein kinase superfamily.</text>
</comment>
<dbReference type="InterPro" id="IPR001245">
    <property type="entry name" value="Ser-Thr/Tyr_kinase_cat_dom"/>
</dbReference>
<dbReference type="PROSITE" id="PS50011">
    <property type="entry name" value="PROTEIN_KINASE_DOM"/>
    <property type="match status" value="1"/>
</dbReference>
<organism evidence="16">
    <name type="scientific">Selaginella moellendorffii</name>
    <name type="common">Spikemoss</name>
    <dbReference type="NCBI Taxonomy" id="88036"/>
    <lineage>
        <taxon>Eukaryota</taxon>
        <taxon>Viridiplantae</taxon>
        <taxon>Streptophyta</taxon>
        <taxon>Embryophyta</taxon>
        <taxon>Tracheophyta</taxon>
        <taxon>Lycopodiopsida</taxon>
        <taxon>Selaginellales</taxon>
        <taxon>Selaginellaceae</taxon>
        <taxon>Selaginella</taxon>
    </lineage>
</organism>
<dbReference type="PROSITE" id="PS00107">
    <property type="entry name" value="PROTEIN_KINASE_ATP"/>
    <property type="match status" value="1"/>
</dbReference>
<dbReference type="FunFam" id="3.30.200.20:FF:000178">
    <property type="entry name" value="serine/threonine-protein kinase PBS1-like"/>
    <property type="match status" value="1"/>
</dbReference>
<proteinExistence type="inferred from homology"/>
<keyword evidence="9" id="KW-1133">Transmembrane helix</keyword>
<dbReference type="InterPro" id="IPR000719">
    <property type="entry name" value="Prot_kinase_dom"/>
</dbReference>
<feature type="domain" description="Protein kinase" evidence="14">
    <location>
        <begin position="17"/>
        <end position="331"/>
    </location>
</feature>
<dbReference type="InterPro" id="IPR017441">
    <property type="entry name" value="Protein_kinase_ATP_BS"/>
</dbReference>
<dbReference type="SMART" id="SM00220">
    <property type="entry name" value="S_TKc"/>
    <property type="match status" value="1"/>
</dbReference>
<evidence type="ECO:0000313" key="16">
    <source>
        <dbReference type="Proteomes" id="UP000001514"/>
    </source>
</evidence>
<evidence type="ECO:0000256" key="4">
    <source>
        <dbReference type="ARBA" id="ARBA00022692"/>
    </source>
</evidence>
<name>D8T7A2_SELML</name>
<evidence type="ECO:0000256" key="2">
    <source>
        <dbReference type="ARBA" id="ARBA00022527"/>
    </source>
</evidence>
<evidence type="ECO:0000313" key="15">
    <source>
        <dbReference type="EMBL" id="EFJ07426.1"/>
    </source>
</evidence>
<dbReference type="PROSITE" id="PS00108">
    <property type="entry name" value="PROTEIN_KINASE_ST"/>
    <property type="match status" value="1"/>
</dbReference>
<dbReference type="KEGG" id="smo:SELMODRAFT_3146"/>
<evidence type="ECO:0000256" key="8">
    <source>
        <dbReference type="ARBA" id="ARBA00022840"/>
    </source>
</evidence>
<keyword evidence="10" id="KW-0472">Membrane</keyword>
<dbReference type="Gene3D" id="3.30.200.20">
    <property type="entry name" value="Phosphorylase Kinase, domain 1"/>
    <property type="match status" value="1"/>
</dbReference>
<evidence type="ECO:0000256" key="11">
    <source>
        <dbReference type="PROSITE-ProRule" id="PRU10141"/>
    </source>
</evidence>